<organism evidence="1 2">
    <name type="scientific">Streptomyces kronopolitis</name>
    <dbReference type="NCBI Taxonomy" id="1612435"/>
    <lineage>
        <taxon>Bacteria</taxon>
        <taxon>Bacillati</taxon>
        <taxon>Actinomycetota</taxon>
        <taxon>Actinomycetes</taxon>
        <taxon>Kitasatosporales</taxon>
        <taxon>Streptomycetaceae</taxon>
        <taxon>Streptomyces</taxon>
    </lineage>
</organism>
<sequence length="62" mass="6282">MAVIYGSDQSLPSPLPVPPPSLSRSWLRAACTGRFETISSFIACSFLSGSPTGVPVGSAVGA</sequence>
<evidence type="ECO:0000313" key="2">
    <source>
        <dbReference type="Proteomes" id="UP000600080"/>
    </source>
</evidence>
<accession>A0ABQ2JSA1</accession>
<gene>
    <name evidence="1" type="ORF">GCM10012285_49670</name>
</gene>
<evidence type="ECO:0000313" key="1">
    <source>
        <dbReference type="EMBL" id="GGN55692.1"/>
    </source>
</evidence>
<comment type="caution">
    <text evidence="1">The sequence shown here is derived from an EMBL/GenBank/DDBJ whole genome shotgun (WGS) entry which is preliminary data.</text>
</comment>
<reference evidence="2" key="1">
    <citation type="journal article" date="2019" name="Int. J. Syst. Evol. Microbiol.">
        <title>The Global Catalogue of Microorganisms (GCM) 10K type strain sequencing project: providing services to taxonomists for standard genome sequencing and annotation.</title>
        <authorList>
            <consortium name="The Broad Institute Genomics Platform"/>
            <consortium name="The Broad Institute Genome Sequencing Center for Infectious Disease"/>
            <person name="Wu L."/>
            <person name="Ma J."/>
        </authorList>
    </citation>
    <scope>NUCLEOTIDE SEQUENCE [LARGE SCALE GENOMIC DNA]</scope>
    <source>
        <strain evidence="2">CGMCC 4.7323</strain>
    </source>
</reference>
<proteinExistence type="predicted"/>
<name>A0ABQ2JSA1_9ACTN</name>
<dbReference type="Proteomes" id="UP000600080">
    <property type="component" value="Unassembled WGS sequence"/>
</dbReference>
<keyword evidence="2" id="KW-1185">Reference proteome</keyword>
<dbReference type="EMBL" id="BMND01000025">
    <property type="protein sequence ID" value="GGN55692.1"/>
    <property type="molecule type" value="Genomic_DNA"/>
</dbReference>
<protein>
    <submittedName>
        <fullName evidence="1">Uncharacterized protein</fullName>
    </submittedName>
</protein>